<comment type="caution">
    <text evidence="1">The sequence shown here is derived from an EMBL/GenBank/DDBJ whole genome shotgun (WGS) entry which is preliminary data.</text>
</comment>
<dbReference type="PANTHER" id="PTHR47491">
    <property type="entry name" value="CAP-GLY DOMAIN LINKER"/>
    <property type="match status" value="1"/>
</dbReference>
<dbReference type="Proteomes" id="UP001372338">
    <property type="component" value="Unassembled WGS sequence"/>
</dbReference>
<gene>
    <name evidence="1" type="ORF">RIF29_08215</name>
</gene>
<proteinExistence type="predicted"/>
<name>A0AAN9J552_CROPI</name>
<protein>
    <submittedName>
        <fullName evidence="1">Uncharacterized protein</fullName>
    </submittedName>
</protein>
<accession>A0AAN9J552</accession>
<keyword evidence="2" id="KW-1185">Reference proteome</keyword>
<dbReference type="AlphaFoldDB" id="A0AAN9J552"/>
<evidence type="ECO:0000313" key="1">
    <source>
        <dbReference type="EMBL" id="KAK7292435.1"/>
    </source>
</evidence>
<evidence type="ECO:0000313" key="2">
    <source>
        <dbReference type="Proteomes" id="UP001372338"/>
    </source>
</evidence>
<dbReference type="EMBL" id="JAYWIO010000001">
    <property type="protein sequence ID" value="KAK7292435.1"/>
    <property type="molecule type" value="Genomic_DNA"/>
</dbReference>
<reference evidence="1 2" key="1">
    <citation type="submission" date="2024-01" db="EMBL/GenBank/DDBJ databases">
        <title>The genomes of 5 underutilized Papilionoideae crops provide insights into root nodulation and disease resistanc.</title>
        <authorList>
            <person name="Yuan L."/>
        </authorList>
    </citation>
    <scope>NUCLEOTIDE SEQUENCE [LARGE SCALE GENOMIC DNA]</scope>
    <source>
        <strain evidence="1">ZHUSHIDOU_FW_LH</strain>
        <tissue evidence="1">Leaf</tissue>
    </source>
</reference>
<dbReference type="PANTHER" id="PTHR47491:SF5">
    <property type="entry name" value="CAP-GLY DOMAIN LINKER"/>
    <property type="match status" value="1"/>
</dbReference>
<organism evidence="1 2">
    <name type="scientific">Crotalaria pallida</name>
    <name type="common">Smooth rattlebox</name>
    <name type="synonym">Crotalaria striata</name>
    <dbReference type="NCBI Taxonomy" id="3830"/>
    <lineage>
        <taxon>Eukaryota</taxon>
        <taxon>Viridiplantae</taxon>
        <taxon>Streptophyta</taxon>
        <taxon>Embryophyta</taxon>
        <taxon>Tracheophyta</taxon>
        <taxon>Spermatophyta</taxon>
        <taxon>Magnoliopsida</taxon>
        <taxon>eudicotyledons</taxon>
        <taxon>Gunneridae</taxon>
        <taxon>Pentapetalae</taxon>
        <taxon>rosids</taxon>
        <taxon>fabids</taxon>
        <taxon>Fabales</taxon>
        <taxon>Fabaceae</taxon>
        <taxon>Papilionoideae</taxon>
        <taxon>50 kb inversion clade</taxon>
        <taxon>genistoids sensu lato</taxon>
        <taxon>core genistoids</taxon>
        <taxon>Crotalarieae</taxon>
        <taxon>Crotalaria</taxon>
    </lineage>
</organism>
<sequence>MQAELATAMEKKDEVINHLRSHLQEARRELIIMRGTLSQVTVLKKKIETLDEDILLKEGQITILKDWLGKKSP</sequence>